<dbReference type="PROSITE" id="PS50889">
    <property type="entry name" value="S4"/>
    <property type="match status" value="1"/>
</dbReference>
<dbReference type="Pfam" id="PF01728">
    <property type="entry name" value="FtsJ"/>
    <property type="match status" value="1"/>
</dbReference>
<dbReference type="PANTHER" id="PTHR32319:SF0">
    <property type="entry name" value="BACTERIAL HEMOLYSIN-LIKE PROTEIN"/>
    <property type="match status" value="1"/>
</dbReference>
<dbReference type="PANTHER" id="PTHR32319">
    <property type="entry name" value="BACTERIAL HEMOLYSIN-LIKE PROTEIN"/>
    <property type="match status" value="1"/>
</dbReference>
<dbReference type="Gene3D" id="3.40.50.150">
    <property type="entry name" value="Vaccinia Virus protein VP39"/>
    <property type="match status" value="1"/>
</dbReference>
<feature type="domain" description="RNA-binding S4" evidence="3">
    <location>
        <begin position="7"/>
        <end position="70"/>
    </location>
</feature>
<protein>
    <recommendedName>
        <fullName evidence="3">RNA-binding S4 domain-containing protein</fullName>
    </recommendedName>
</protein>
<dbReference type="GO" id="GO:0003723">
    <property type="term" value="F:RNA binding"/>
    <property type="evidence" value="ECO:0007669"/>
    <property type="project" value="UniProtKB-KW"/>
</dbReference>
<dbReference type="SUPFAM" id="SSF55174">
    <property type="entry name" value="Alpha-L RNA-binding motif"/>
    <property type="match status" value="1"/>
</dbReference>
<dbReference type="GO" id="GO:0032259">
    <property type="term" value="P:methylation"/>
    <property type="evidence" value="ECO:0007669"/>
    <property type="project" value="InterPro"/>
</dbReference>
<keyword evidence="1" id="KW-0694">RNA-binding</keyword>
<dbReference type="InterPro" id="IPR002877">
    <property type="entry name" value="RNA_MeTrfase_FtsJ_dom"/>
</dbReference>
<dbReference type="CDD" id="cd00165">
    <property type="entry name" value="S4"/>
    <property type="match status" value="1"/>
</dbReference>
<name>A0A382PWW0_9ZZZZ</name>
<evidence type="ECO:0000256" key="1">
    <source>
        <dbReference type="ARBA" id="ARBA00022884"/>
    </source>
</evidence>
<dbReference type="SMART" id="SM00363">
    <property type="entry name" value="S4"/>
    <property type="match status" value="1"/>
</dbReference>
<sequence>MGTSRRIRLDILVVDRGLAETRSRAQALILAGRVRVNNSLASKTGLQVSIDADVQLSERDHPFVGRGGLKLTHAFDQFDIDVRGRTALDIGASTGGFTDVMLHRNARHVVALDVGRGQLDWRLRNDSRVTVMEGTNARYLTAADFPVSLRAFSCVTIDVSFISLKLILPVLPPLLATNSDIAALVKPQFEAGRSEVGKGGIVRDPIIHARVVEEVIAAANTLGLRHMSTTASPILGAEGNREFFLHLRDRNGTKSDA</sequence>
<organism evidence="4">
    <name type="scientific">marine metagenome</name>
    <dbReference type="NCBI Taxonomy" id="408172"/>
    <lineage>
        <taxon>unclassified sequences</taxon>
        <taxon>metagenomes</taxon>
        <taxon>ecological metagenomes</taxon>
    </lineage>
</organism>
<dbReference type="InterPro" id="IPR029063">
    <property type="entry name" value="SAM-dependent_MTases_sf"/>
</dbReference>
<dbReference type="EMBL" id="UINC01109553">
    <property type="protein sequence ID" value="SVC76451.1"/>
    <property type="molecule type" value="Genomic_DNA"/>
</dbReference>
<dbReference type="InterPro" id="IPR004538">
    <property type="entry name" value="Hemolysin_A/TlyA"/>
</dbReference>
<proteinExistence type="inferred from homology"/>
<dbReference type="InterPro" id="IPR047048">
    <property type="entry name" value="TlyA"/>
</dbReference>
<reference evidence="4" key="1">
    <citation type="submission" date="2018-05" db="EMBL/GenBank/DDBJ databases">
        <authorList>
            <person name="Lanie J.A."/>
            <person name="Ng W.-L."/>
            <person name="Kazmierczak K.M."/>
            <person name="Andrzejewski T.M."/>
            <person name="Davidsen T.M."/>
            <person name="Wayne K.J."/>
            <person name="Tettelin H."/>
            <person name="Glass J.I."/>
            <person name="Rusch D."/>
            <person name="Podicherti R."/>
            <person name="Tsui H.-C.T."/>
            <person name="Winkler M.E."/>
        </authorList>
    </citation>
    <scope>NUCLEOTIDE SEQUENCE</scope>
</reference>
<dbReference type="PIRSF" id="PIRSF005578">
    <property type="entry name" value="TlyA"/>
    <property type="match status" value="1"/>
</dbReference>
<dbReference type="InterPro" id="IPR002942">
    <property type="entry name" value="S4_RNA-bd"/>
</dbReference>
<dbReference type="SUPFAM" id="SSF53335">
    <property type="entry name" value="S-adenosyl-L-methionine-dependent methyltransferases"/>
    <property type="match status" value="1"/>
</dbReference>
<dbReference type="GO" id="GO:0008168">
    <property type="term" value="F:methyltransferase activity"/>
    <property type="evidence" value="ECO:0007669"/>
    <property type="project" value="InterPro"/>
</dbReference>
<dbReference type="Pfam" id="PF01479">
    <property type="entry name" value="S4"/>
    <property type="match status" value="1"/>
</dbReference>
<dbReference type="InterPro" id="IPR036986">
    <property type="entry name" value="S4_RNA-bd_sf"/>
</dbReference>
<evidence type="ECO:0000313" key="4">
    <source>
        <dbReference type="EMBL" id="SVC76451.1"/>
    </source>
</evidence>
<gene>
    <name evidence="4" type="ORF">METZ01_LOCUS329305</name>
</gene>
<dbReference type="AlphaFoldDB" id="A0A382PWW0"/>
<dbReference type="NCBIfam" id="TIGR00478">
    <property type="entry name" value="tly"/>
    <property type="match status" value="1"/>
</dbReference>
<evidence type="ECO:0000256" key="2">
    <source>
        <dbReference type="ARBA" id="ARBA00029460"/>
    </source>
</evidence>
<accession>A0A382PWW0</accession>
<comment type="similarity">
    <text evidence="2">Belongs to the TlyA family.</text>
</comment>
<dbReference type="Gene3D" id="3.10.290.10">
    <property type="entry name" value="RNA-binding S4 domain"/>
    <property type="match status" value="1"/>
</dbReference>
<evidence type="ECO:0000259" key="3">
    <source>
        <dbReference type="SMART" id="SM00363"/>
    </source>
</evidence>